<proteinExistence type="predicted"/>
<dbReference type="AlphaFoldDB" id="A7VRC1"/>
<organism evidence="2 3">
    <name type="scientific">[Clostridium] leptum DSM 753</name>
    <dbReference type="NCBI Taxonomy" id="428125"/>
    <lineage>
        <taxon>Bacteria</taxon>
        <taxon>Bacillati</taxon>
        <taxon>Bacillota</taxon>
        <taxon>Clostridia</taxon>
        <taxon>Eubacteriales</taxon>
        <taxon>Oscillospiraceae</taxon>
        <taxon>Oscillospiraceae incertae sedis</taxon>
    </lineage>
</organism>
<reference evidence="2 3" key="2">
    <citation type="submission" date="2007-08" db="EMBL/GenBank/DDBJ databases">
        <authorList>
            <person name="Fulton L."/>
            <person name="Clifton S."/>
            <person name="Fulton B."/>
            <person name="Xu J."/>
            <person name="Minx P."/>
            <person name="Pepin K.H."/>
            <person name="Johnson M."/>
            <person name="Thiruvilangam P."/>
            <person name="Bhonagiri V."/>
            <person name="Nash W.E."/>
            <person name="Wang C."/>
            <person name="Mardis E.R."/>
            <person name="Wilson R.K."/>
        </authorList>
    </citation>
    <scope>NUCLEOTIDE SEQUENCE [LARGE SCALE GENOMIC DNA]</scope>
    <source>
        <strain evidence="2 3">DSM 753</strain>
    </source>
</reference>
<name>A7VRC1_9FIRM</name>
<dbReference type="Proteomes" id="UP000003490">
    <property type="component" value="Unassembled WGS sequence"/>
</dbReference>
<gene>
    <name evidence="2" type="ORF">CLOLEP_01106</name>
</gene>
<feature type="region of interest" description="Disordered" evidence="1">
    <location>
        <begin position="31"/>
        <end position="52"/>
    </location>
</feature>
<dbReference type="HOGENOM" id="CLU_2567817_0_0_9"/>
<evidence type="ECO:0000256" key="1">
    <source>
        <dbReference type="SAM" id="MobiDB-lite"/>
    </source>
</evidence>
<evidence type="ECO:0000313" key="2">
    <source>
        <dbReference type="EMBL" id="EDO62245.1"/>
    </source>
</evidence>
<protein>
    <submittedName>
        <fullName evidence="2">Uncharacterized protein</fullName>
    </submittedName>
</protein>
<evidence type="ECO:0000313" key="3">
    <source>
        <dbReference type="Proteomes" id="UP000003490"/>
    </source>
</evidence>
<dbReference type="EMBL" id="ABCB02000016">
    <property type="protein sequence ID" value="EDO62245.1"/>
    <property type="molecule type" value="Genomic_DNA"/>
</dbReference>
<sequence>MLVHEIGFNIAQKIKLSIRALVRWAGVFSRGAGGKESEKLPPAGREKQRKNPGTAALFFGPPASQFSASFGVFFRHDLFEF</sequence>
<comment type="caution">
    <text evidence="2">The sequence shown here is derived from an EMBL/GenBank/DDBJ whole genome shotgun (WGS) entry which is preliminary data.</text>
</comment>
<reference evidence="2 3" key="1">
    <citation type="submission" date="2007-08" db="EMBL/GenBank/DDBJ databases">
        <title>Draft genome sequence of Clostridium leptum (DSM 753).</title>
        <authorList>
            <person name="Sudarsanam P."/>
            <person name="Ley R."/>
            <person name="Guruge J."/>
            <person name="Turnbaugh P.J."/>
            <person name="Mahowald M."/>
            <person name="Liep D."/>
            <person name="Gordon J."/>
        </authorList>
    </citation>
    <scope>NUCLEOTIDE SEQUENCE [LARGE SCALE GENOMIC DNA]</scope>
    <source>
        <strain evidence="2 3">DSM 753</strain>
    </source>
</reference>
<accession>A7VRC1</accession>